<dbReference type="PANTHER" id="PTHR42961:SF2">
    <property type="entry name" value="IRON-SULFUR PROTEIN NUBPL"/>
    <property type="match status" value="1"/>
</dbReference>
<dbReference type="Proteomes" id="UP000593567">
    <property type="component" value="Unassembled WGS sequence"/>
</dbReference>
<dbReference type="Gene3D" id="3.40.50.300">
    <property type="entry name" value="P-loop containing nucleotide triphosphate hydrolases"/>
    <property type="match status" value="1"/>
</dbReference>
<dbReference type="GO" id="GO:0016226">
    <property type="term" value="P:iron-sulfur cluster assembly"/>
    <property type="evidence" value="ECO:0007669"/>
    <property type="project" value="InterPro"/>
</dbReference>
<organism evidence="3 4">
    <name type="scientific">Bugula neritina</name>
    <name type="common">Brown bryozoan</name>
    <name type="synonym">Sertularia neritina</name>
    <dbReference type="NCBI Taxonomy" id="10212"/>
    <lineage>
        <taxon>Eukaryota</taxon>
        <taxon>Metazoa</taxon>
        <taxon>Spiralia</taxon>
        <taxon>Lophotrochozoa</taxon>
        <taxon>Bryozoa</taxon>
        <taxon>Gymnolaemata</taxon>
        <taxon>Cheilostomatida</taxon>
        <taxon>Flustrina</taxon>
        <taxon>Buguloidea</taxon>
        <taxon>Bugulidae</taxon>
        <taxon>Bugula</taxon>
    </lineage>
</organism>
<dbReference type="InterPro" id="IPR033756">
    <property type="entry name" value="YlxH/NBP35"/>
</dbReference>
<dbReference type="GO" id="GO:0032981">
    <property type="term" value="P:mitochondrial respiratory chain complex I assembly"/>
    <property type="evidence" value="ECO:0007669"/>
    <property type="project" value="TreeGrafter"/>
</dbReference>
<dbReference type="InterPro" id="IPR044304">
    <property type="entry name" value="NUBPL-like"/>
</dbReference>
<comment type="caution">
    <text evidence="3">The sequence shown here is derived from an EMBL/GenBank/DDBJ whole genome shotgun (WGS) entry which is preliminary data.</text>
</comment>
<name>A0A7J7JMV3_BUGNE</name>
<evidence type="ECO:0000313" key="3">
    <source>
        <dbReference type="EMBL" id="KAF6027682.1"/>
    </source>
</evidence>
<dbReference type="AlphaFoldDB" id="A0A7J7JMV3"/>
<evidence type="ECO:0000256" key="1">
    <source>
        <dbReference type="ARBA" id="ARBA00022741"/>
    </source>
</evidence>
<dbReference type="OrthoDB" id="1741334at2759"/>
<gene>
    <name evidence="3" type="ORF">EB796_014011</name>
</gene>
<dbReference type="GO" id="GO:0005739">
    <property type="term" value="C:mitochondrion"/>
    <property type="evidence" value="ECO:0007669"/>
    <property type="project" value="TreeGrafter"/>
</dbReference>
<evidence type="ECO:0000256" key="2">
    <source>
        <dbReference type="ARBA" id="ARBA00022840"/>
    </source>
</evidence>
<dbReference type="InterPro" id="IPR027417">
    <property type="entry name" value="P-loop_NTPase"/>
</dbReference>
<accession>A0A7J7JMV3</accession>
<dbReference type="PROSITE" id="PS01215">
    <property type="entry name" value="MRP"/>
    <property type="match status" value="1"/>
</dbReference>
<keyword evidence="2" id="KW-0067">ATP-binding</keyword>
<dbReference type="GO" id="GO:0005524">
    <property type="term" value="F:ATP binding"/>
    <property type="evidence" value="ECO:0007669"/>
    <property type="project" value="UniProtKB-KW"/>
</dbReference>
<keyword evidence="4" id="KW-1185">Reference proteome</keyword>
<dbReference type="GO" id="GO:0051539">
    <property type="term" value="F:4 iron, 4 sulfur cluster binding"/>
    <property type="evidence" value="ECO:0007669"/>
    <property type="project" value="TreeGrafter"/>
</dbReference>
<evidence type="ECO:0000313" key="4">
    <source>
        <dbReference type="Proteomes" id="UP000593567"/>
    </source>
</evidence>
<dbReference type="PANTHER" id="PTHR42961">
    <property type="entry name" value="IRON-SULFUR PROTEIN NUBPL"/>
    <property type="match status" value="1"/>
</dbReference>
<reference evidence="3" key="1">
    <citation type="submission" date="2020-06" db="EMBL/GenBank/DDBJ databases">
        <title>Draft genome of Bugula neritina, a colonial animal packing powerful symbionts and potential medicines.</title>
        <authorList>
            <person name="Rayko M."/>
        </authorList>
    </citation>
    <scope>NUCLEOTIDE SEQUENCE [LARGE SCALE GENOMIC DNA]</scope>
    <source>
        <strain evidence="3">Kwan_BN1</strain>
    </source>
</reference>
<keyword evidence="1" id="KW-0547">Nucleotide-binding</keyword>
<dbReference type="EMBL" id="VXIV02002049">
    <property type="protein sequence ID" value="KAF6027682.1"/>
    <property type="molecule type" value="Genomic_DNA"/>
</dbReference>
<protein>
    <recommendedName>
        <fullName evidence="5">NUBPL</fullName>
    </recommendedName>
</protein>
<dbReference type="InterPro" id="IPR000808">
    <property type="entry name" value="Mrp-like_CS"/>
</dbReference>
<proteinExistence type="predicted"/>
<sequence>MYVNGISCQQDSAIIWRGLMVMSAIQQLLRKVQWGPLDYLVVDMPPGTGDTQLSVSQNIHVDGAIIVTTLKILHCWMLEKVQKCLARSTLQF</sequence>
<dbReference type="Pfam" id="PF10609">
    <property type="entry name" value="ParA"/>
    <property type="match status" value="1"/>
</dbReference>
<evidence type="ECO:0008006" key="5">
    <source>
        <dbReference type="Google" id="ProtNLM"/>
    </source>
</evidence>
<dbReference type="SUPFAM" id="SSF52540">
    <property type="entry name" value="P-loop containing nucleoside triphosphate hydrolases"/>
    <property type="match status" value="1"/>
</dbReference>